<organism evidence="1 3">
    <name type="scientific">Senna tora</name>
    <dbReference type="NCBI Taxonomy" id="362788"/>
    <lineage>
        <taxon>Eukaryota</taxon>
        <taxon>Viridiplantae</taxon>
        <taxon>Streptophyta</taxon>
        <taxon>Embryophyta</taxon>
        <taxon>Tracheophyta</taxon>
        <taxon>Spermatophyta</taxon>
        <taxon>Magnoliopsida</taxon>
        <taxon>eudicotyledons</taxon>
        <taxon>Gunneridae</taxon>
        <taxon>Pentapetalae</taxon>
        <taxon>rosids</taxon>
        <taxon>fabids</taxon>
        <taxon>Fabales</taxon>
        <taxon>Fabaceae</taxon>
        <taxon>Caesalpinioideae</taxon>
        <taxon>Cassia clade</taxon>
        <taxon>Senna</taxon>
    </lineage>
</organism>
<name>A0A834W1J6_9FABA</name>
<protein>
    <submittedName>
        <fullName evidence="1">Uncharacterized protein</fullName>
    </submittedName>
</protein>
<gene>
    <name evidence="1" type="ORF">G2W53_038028</name>
    <name evidence="2" type="ORF">G2W53_038040</name>
</gene>
<dbReference type="EMBL" id="JAAIUW010000012">
    <property type="protein sequence ID" value="KAF7805867.1"/>
    <property type="molecule type" value="Genomic_DNA"/>
</dbReference>
<dbReference type="EMBL" id="JAAIUW010000012">
    <property type="protein sequence ID" value="KAF7805879.1"/>
    <property type="molecule type" value="Genomic_DNA"/>
</dbReference>
<proteinExistence type="predicted"/>
<evidence type="ECO:0000313" key="1">
    <source>
        <dbReference type="EMBL" id="KAF7805867.1"/>
    </source>
</evidence>
<accession>A0A834W1J6</accession>
<reference evidence="1" key="1">
    <citation type="submission" date="2020-09" db="EMBL/GenBank/DDBJ databases">
        <title>Genome-Enabled Discovery of Anthraquinone Biosynthesis in Senna tora.</title>
        <authorList>
            <person name="Kang S.-H."/>
            <person name="Pandey R.P."/>
            <person name="Lee C.-M."/>
            <person name="Sim J.-S."/>
            <person name="Jeong J.-T."/>
            <person name="Choi B.-S."/>
            <person name="Jung M."/>
            <person name="Ginzburg D."/>
            <person name="Zhao K."/>
            <person name="Won S.Y."/>
            <person name="Oh T.-J."/>
            <person name="Yu Y."/>
            <person name="Kim N.-H."/>
            <person name="Lee O.R."/>
            <person name="Lee T.-H."/>
            <person name="Bashyal P."/>
            <person name="Kim T.-S."/>
            <person name="Lee W.-H."/>
            <person name="Kawkins C."/>
            <person name="Kim C.-K."/>
            <person name="Kim J.S."/>
            <person name="Ahn B.O."/>
            <person name="Rhee S.Y."/>
            <person name="Sohng J.K."/>
        </authorList>
    </citation>
    <scope>NUCLEOTIDE SEQUENCE</scope>
    <source>
        <tissue evidence="1">Leaf</tissue>
    </source>
</reference>
<dbReference type="AlphaFoldDB" id="A0A834W1J6"/>
<dbReference type="Proteomes" id="UP000634136">
    <property type="component" value="Unassembled WGS sequence"/>
</dbReference>
<keyword evidence="3" id="KW-1185">Reference proteome</keyword>
<comment type="caution">
    <text evidence="1">The sequence shown here is derived from an EMBL/GenBank/DDBJ whole genome shotgun (WGS) entry which is preliminary data.</text>
</comment>
<evidence type="ECO:0000313" key="2">
    <source>
        <dbReference type="EMBL" id="KAF7805879.1"/>
    </source>
</evidence>
<sequence>MALKVLFPHALKEARFYMVVMPIF</sequence>
<evidence type="ECO:0000313" key="3">
    <source>
        <dbReference type="Proteomes" id="UP000634136"/>
    </source>
</evidence>